<sequence>MTRMSHRPQQSLEEVMHKRVWTRNVHGQHEYHSLEFPPPRPHTVLGVRGEGENQKHYGEWGFSTSVENESFLPNLGAGNSSSGGTRPAYGGPIVHQRSHPHHPRSAAPPQHIRPRSQQDFRSTSQLLPQSYLLTNTSRPSSSFADYPDPELYQQPPQNVPSSPGYLSFSFDASSQYHRAPAGRGLTGRAQPWETETLSAPPKDHGDFHYANGAWHAGKLSQKRALRATWQQYRMHALDTLQDVCTDLSGRLHDLEVVQQQPLQVVEPDQHLKARQPQWRASRGGPSVLEAGAKQNLAAAPKVTVTSGPGRATPAEQLYMEWDTNSNNPLIENYLAVHGVINSMHSILDAGKQLQRQNEAAITMQRFVRGFIVRQRRTRALWGMHAWRREQHTNIRACLLGWIRRRQMLEIELTVKADVRQRTFLQHSLRGWYGLVQEELEAQQAQVAQAVVLMRRHILDFHLRIFINWYQLTNGPRGMKSILRKFERRYILAKKKLEKMQQDFGWEGEISKEMVVRELENEAVLLIKNRQRALMMRIVWREWRKCWNTARIMKGQFFSQGNSHSKKLLLQQVFTAFGEVMARKKQKWGDSWPRRKLRAASRQVGRSRLLRRSLQHWSGLAQQVVRLRSLVEMMSESNQANFFQKWREQTKRQRSLKTEAISKWQQYSRRNMLEPWLEWKKYVLTQEAERLATKGIVMGFKNRMKRRMLSAIMRGFKENLAVRKFGKYGDISLEDAIEELKTKDQQLEETQSNVQGDLERLVTRLRRREEQIVRLLGAVTEESTADAGPGVEEGSLEQMQLVMQQAERQRAAKLLLGGADHLLESIKAEDRLQLHSDLGAVKPLLGEPRSAESKKSKKADKRPVGNFVNEEDWTDKLKRARTELDGIAKKNVDMKSLKPST</sequence>
<evidence type="ECO:0000313" key="2">
    <source>
        <dbReference type="EMBL" id="KAK3251070.1"/>
    </source>
</evidence>
<dbReference type="PROSITE" id="PS50096">
    <property type="entry name" value="IQ"/>
    <property type="match status" value="1"/>
</dbReference>
<evidence type="ECO:0000313" key="3">
    <source>
        <dbReference type="Proteomes" id="UP001190700"/>
    </source>
</evidence>
<feature type="region of interest" description="Disordered" evidence="1">
    <location>
        <begin position="844"/>
        <end position="864"/>
    </location>
</feature>
<dbReference type="EMBL" id="LGRX02026316">
    <property type="protein sequence ID" value="KAK3251070.1"/>
    <property type="molecule type" value="Genomic_DNA"/>
</dbReference>
<organism evidence="2 3">
    <name type="scientific">Cymbomonas tetramitiformis</name>
    <dbReference type="NCBI Taxonomy" id="36881"/>
    <lineage>
        <taxon>Eukaryota</taxon>
        <taxon>Viridiplantae</taxon>
        <taxon>Chlorophyta</taxon>
        <taxon>Pyramimonadophyceae</taxon>
        <taxon>Pyramimonadales</taxon>
        <taxon>Pyramimonadaceae</taxon>
        <taxon>Cymbomonas</taxon>
    </lineage>
</organism>
<dbReference type="Proteomes" id="UP001190700">
    <property type="component" value="Unassembled WGS sequence"/>
</dbReference>
<name>A0AAE0CBV3_9CHLO</name>
<feature type="region of interest" description="Disordered" evidence="1">
    <location>
        <begin position="137"/>
        <end position="160"/>
    </location>
</feature>
<gene>
    <name evidence="2" type="ORF">CYMTET_39580</name>
</gene>
<dbReference type="AlphaFoldDB" id="A0AAE0CBV3"/>
<accession>A0AAE0CBV3</accession>
<protein>
    <submittedName>
        <fullName evidence="2">Uncharacterized protein</fullName>
    </submittedName>
</protein>
<feature type="region of interest" description="Disordered" evidence="1">
    <location>
        <begin position="71"/>
        <end position="123"/>
    </location>
</feature>
<comment type="caution">
    <text evidence="2">The sequence shown here is derived from an EMBL/GenBank/DDBJ whole genome shotgun (WGS) entry which is preliminary data.</text>
</comment>
<keyword evidence="3" id="KW-1185">Reference proteome</keyword>
<evidence type="ECO:0000256" key="1">
    <source>
        <dbReference type="SAM" id="MobiDB-lite"/>
    </source>
</evidence>
<reference evidence="2 3" key="1">
    <citation type="journal article" date="2015" name="Genome Biol. Evol.">
        <title>Comparative Genomics of a Bacterivorous Green Alga Reveals Evolutionary Causalities and Consequences of Phago-Mixotrophic Mode of Nutrition.</title>
        <authorList>
            <person name="Burns J.A."/>
            <person name="Paasch A."/>
            <person name="Narechania A."/>
            <person name="Kim E."/>
        </authorList>
    </citation>
    <scope>NUCLEOTIDE SEQUENCE [LARGE SCALE GENOMIC DNA]</scope>
    <source>
        <strain evidence="2 3">PLY_AMNH</strain>
    </source>
</reference>
<proteinExistence type="predicted"/>